<feature type="chain" id="PRO_5025446958" evidence="1">
    <location>
        <begin position="17"/>
        <end position="145"/>
    </location>
</feature>
<evidence type="ECO:0000256" key="1">
    <source>
        <dbReference type="SAM" id="SignalP"/>
    </source>
</evidence>
<feature type="signal peptide" evidence="1">
    <location>
        <begin position="1"/>
        <end position="16"/>
    </location>
</feature>
<gene>
    <name evidence="2" type="ORF">K469DRAFT_697914</name>
</gene>
<reference evidence="2" key="1">
    <citation type="journal article" date="2020" name="Stud. Mycol.">
        <title>101 Dothideomycetes genomes: a test case for predicting lifestyles and emergence of pathogens.</title>
        <authorList>
            <person name="Haridas S."/>
            <person name="Albert R."/>
            <person name="Binder M."/>
            <person name="Bloem J."/>
            <person name="Labutti K."/>
            <person name="Salamov A."/>
            <person name="Andreopoulos B."/>
            <person name="Baker S."/>
            <person name="Barry K."/>
            <person name="Bills G."/>
            <person name="Bluhm B."/>
            <person name="Cannon C."/>
            <person name="Castanera R."/>
            <person name="Culley D."/>
            <person name="Daum C."/>
            <person name="Ezra D."/>
            <person name="Gonzalez J."/>
            <person name="Henrissat B."/>
            <person name="Kuo A."/>
            <person name="Liang C."/>
            <person name="Lipzen A."/>
            <person name="Lutzoni F."/>
            <person name="Magnuson J."/>
            <person name="Mondo S."/>
            <person name="Nolan M."/>
            <person name="Ohm R."/>
            <person name="Pangilinan J."/>
            <person name="Park H.-J."/>
            <person name="Ramirez L."/>
            <person name="Alfaro M."/>
            <person name="Sun H."/>
            <person name="Tritt A."/>
            <person name="Yoshinaga Y."/>
            <person name="Zwiers L.-H."/>
            <person name="Turgeon B."/>
            <person name="Goodwin S."/>
            <person name="Spatafora J."/>
            <person name="Crous P."/>
            <person name="Grigoriev I."/>
        </authorList>
    </citation>
    <scope>NUCLEOTIDE SEQUENCE</scope>
    <source>
        <strain evidence="2">CBS 207.26</strain>
    </source>
</reference>
<name>A0A6A6EJ33_9PEZI</name>
<keyword evidence="3" id="KW-1185">Reference proteome</keyword>
<keyword evidence="1" id="KW-0732">Signal</keyword>
<dbReference type="OrthoDB" id="4519464at2759"/>
<sequence length="145" mass="15870">MQLLTFLVATASLASAADIWRTTGTNCAGSRIGFIPLTKHSRFQVWGGTNCNSGSSGIFKDPAKVTEKCIRFSWSDILVSAKWLAGSGTKRDVEEPCAEPNSAVYTRGGVEHKIDIPNGKTIEVEQWVEHEEWDKLAALEVEDAE</sequence>
<organism evidence="2 3">
    <name type="scientific">Zopfia rhizophila CBS 207.26</name>
    <dbReference type="NCBI Taxonomy" id="1314779"/>
    <lineage>
        <taxon>Eukaryota</taxon>
        <taxon>Fungi</taxon>
        <taxon>Dikarya</taxon>
        <taxon>Ascomycota</taxon>
        <taxon>Pezizomycotina</taxon>
        <taxon>Dothideomycetes</taxon>
        <taxon>Dothideomycetes incertae sedis</taxon>
        <taxon>Zopfiaceae</taxon>
        <taxon>Zopfia</taxon>
    </lineage>
</organism>
<evidence type="ECO:0000313" key="2">
    <source>
        <dbReference type="EMBL" id="KAF2190679.1"/>
    </source>
</evidence>
<dbReference type="AlphaFoldDB" id="A0A6A6EJ33"/>
<dbReference type="Proteomes" id="UP000800200">
    <property type="component" value="Unassembled WGS sequence"/>
</dbReference>
<proteinExistence type="predicted"/>
<dbReference type="EMBL" id="ML994618">
    <property type="protein sequence ID" value="KAF2190679.1"/>
    <property type="molecule type" value="Genomic_DNA"/>
</dbReference>
<evidence type="ECO:0000313" key="3">
    <source>
        <dbReference type="Proteomes" id="UP000800200"/>
    </source>
</evidence>
<protein>
    <submittedName>
        <fullName evidence="2">Uncharacterized protein</fullName>
    </submittedName>
</protein>
<accession>A0A6A6EJ33</accession>